<organism evidence="5 6">
    <name type="scientific">Aliibacillus thermotolerans</name>
    <dbReference type="NCBI Taxonomy" id="1834418"/>
    <lineage>
        <taxon>Bacteria</taxon>
        <taxon>Bacillati</taxon>
        <taxon>Bacillota</taxon>
        <taxon>Bacilli</taxon>
        <taxon>Bacillales</taxon>
        <taxon>Bacillaceae</taxon>
        <taxon>Aliibacillus</taxon>
    </lineage>
</organism>
<gene>
    <name evidence="5" type="ORF">ACFPTR_04925</name>
</gene>
<reference evidence="6" key="1">
    <citation type="journal article" date="2019" name="Int. J. Syst. Evol. Microbiol.">
        <title>The Global Catalogue of Microorganisms (GCM) 10K type strain sequencing project: providing services to taxonomists for standard genome sequencing and annotation.</title>
        <authorList>
            <consortium name="The Broad Institute Genomics Platform"/>
            <consortium name="The Broad Institute Genome Sequencing Center for Infectious Disease"/>
            <person name="Wu L."/>
            <person name="Ma J."/>
        </authorList>
    </citation>
    <scope>NUCLEOTIDE SEQUENCE [LARGE SCALE GENOMIC DNA]</scope>
    <source>
        <strain evidence="6">CGMCC 1.15790</strain>
    </source>
</reference>
<feature type="coiled-coil region" evidence="4">
    <location>
        <begin position="911"/>
        <end position="955"/>
    </location>
</feature>
<comment type="subunit">
    <text evidence="2">Heterodimer of SbcC and SbcD.</text>
</comment>
<evidence type="ECO:0000256" key="3">
    <source>
        <dbReference type="ARBA" id="ARBA00013368"/>
    </source>
</evidence>
<dbReference type="PANTHER" id="PTHR32114">
    <property type="entry name" value="ABC TRANSPORTER ABCH.3"/>
    <property type="match status" value="1"/>
</dbReference>
<name>A0ABW0U426_9BACI</name>
<dbReference type="SUPFAM" id="SSF52540">
    <property type="entry name" value="P-loop containing nucleoside triphosphate hydrolases"/>
    <property type="match status" value="2"/>
</dbReference>
<comment type="caution">
    <text evidence="5">The sequence shown here is derived from an EMBL/GenBank/DDBJ whole genome shotgun (WGS) entry which is preliminary data.</text>
</comment>
<feature type="coiled-coil region" evidence="4">
    <location>
        <begin position="633"/>
        <end position="684"/>
    </location>
</feature>
<evidence type="ECO:0000313" key="5">
    <source>
        <dbReference type="EMBL" id="MFC5628237.1"/>
    </source>
</evidence>
<dbReference type="PANTHER" id="PTHR32114:SF2">
    <property type="entry name" value="ABC TRANSPORTER ABCH.3"/>
    <property type="match status" value="1"/>
</dbReference>
<comment type="similarity">
    <text evidence="1">Belongs to the SMC family. SbcC subfamily.</text>
</comment>
<evidence type="ECO:0000256" key="2">
    <source>
        <dbReference type="ARBA" id="ARBA00011322"/>
    </source>
</evidence>
<feature type="coiled-coil region" evidence="4">
    <location>
        <begin position="218"/>
        <end position="333"/>
    </location>
</feature>
<dbReference type="RefSeq" id="WP_270897502.1">
    <property type="nucleotide sequence ID" value="NZ_JBHSPF010000018.1"/>
</dbReference>
<evidence type="ECO:0000256" key="4">
    <source>
        <dbReference type="SAM" id="Coils"/>
    </source>
</evidence>
<dbReference type="Gene3D" id="3.40.50.300">
    <property type="entry name" value="P-loop containing nucleotide triphosphate hydrolases"/>
    <property type="match status" value="2"/>
</dbReference>
<dbReference type="EMBL" id="JBHSPF010000018">
    <property type="protein sequence ID" value="MFC5628237.1"/>
    <property type="molecule type" value="Genomic_DNA"/>
</dbReference>
<dbReference type="Pfam" id="PF13558">
    <property type="entry name" value="SbcC_Walker_B"/>
    <property type="match status" value="1"/>
</dbReference>
<protein>
    <recommendedName>
        <fullName evidence="3">Nuclease SbcCD subunit C</fullName>
    </recommendedName>
</protein>
<proteinExistence type="inferred from homology"/>
<sequence length="1117" mass="133292">MRPIELTMKGLHSFREKVTIDFSSLCQGGVFGIFGPTGSGKSSILDAITLSLYGRVDRVTSQAYSIINHAEKELEVTFTFSLKDKDRSITYKVERVLKRTKEQRIQTTVCRLIDVTVKSSPIVIADKKTEVDEKIKELLGLSVDDFTRAVVLPQNKFSEFLKLRGSERRQMLQRLFHLEKYGDELIYELRFRLQQVKHEQEKISAEQQGLGDVSRTRLQAMKDRLLSLEKQWESLQKQQEEIEKTWNKAKEIREWQIEHNASIEKLHQLKQQEDEMKRAMLALERSEKAEQLLPIATAYLESKTELETWQQKREKAIKQYEQKKQIYVHLQNEWKQFEEDKERQLPLLEETTRMIEKVKELQEEQESYALAFKHVKEKRNRLLQEKEKATVEQKQRDENVKKYTNILNDLKRNQAEVKVSAEEKQKVYQALEHKYRIDELSSQWNERKQEKEIQYKKINEIEQQKKELERKQEAYKNKLEQRLSQFMHWYNKASDDYQWLERSVSLLEQRIEQKRLEEMARELATTLKEGEPCPVCGSTTHDMSSHHGKEQTRENEQFLLTELRKEAMKQLTRLRERMWKLEQASQSLLPITKEVAATTENRTYPAMEEFTRDSWSAYEQMWEKEEKTISRLLSQLEEEKKTYEHWMETAQKRNYDFQVAKQHYEELKEKETILKTRLQKEQEEWSKNFPDFHIHTMDERRKKIEKREQEWEKLHHRIEKGMQVVEKEEQVLRETNEYLQQLQTEEARIEQEYKQLQETLKDIEQKVAQLLGEMSLEQLIQKTEEKRLEIKRKENEWTKRLEKHSNDYTSSEKEMHVAVHAYHNAKERWEKAKEEWEKKKRDDFLPEEVERYILPSEKKEELQNSITQFDKEVHHWEKRKKDLEKKLAGESISDEDWDNLEKTRTTVIQQLEKVREERSILNDHIRQLTEKRKRFDELEKKRKEWEHLKGQLEKLDHVFRGKAFVEFLAEEQLVQVSKTATEHLQILTRGRYAIEVDSQGGFIIRDDANGGIRRPISTLSGGETFLTSLALSLALSTSIQLKGKYPLEFFFLDEGFGTLDQELLDTVMSALENLQTKNISVGIISHVPELKERLSRKLFVRPAEPGGKGSSVHFSPM</sequence>
<evidence type="ECO:0000313" key="6">
    <source>
        <dbReference type="Proteomes" id="UP001596143"/>
    </source>
</evidence>
<feature type="coiled-coil region" evidence="4">
    <location>
        <begin position="725"/>
        <end position="886"/>
    </location>
</feature>
<accession>A0ABW0U426</accession>
<dbReference type="Proteomes" id="UP001596143">
    <property type="component" value="Unassembled WGS sequence"/>
</dbReference>
<keyword evidence="4" id="KW-0175">Coiled coil</keyword>
<keyword evidence="6" id="KW-1185">Reference proteome</keyword>
<feature type="coiled-coil region" evidence="4">
    <location>
        <begin position="451"/>
        <end position="517"/>
    </location>
</feature>
<dbReference type="InterPro" id="IPR027417">
    <property type="entry name" value="P-loop_NTPase"/>
</dbReference>
<evidence type="ECO:0000256" key="1">
    <source>
        <dbReference type="ARBA" id="ARBA00006930"/>
    </source>
</evidence>